<dbReference type="AlphaFoldDB" id="A0A9J6PIC7"/>
<name>A0A9J6PIC7_9PROT</name>
<organism evidence="2 3">
    <name type="scientific">Futiania mangrovi</name>
    <dbReference type="NCBI Taxonomy" id="2959716"/>
    <lineage>
        <taxon>Bacteria</taxon>
        <taxon>Pseudomonadati</taxon>
        <taxon>Pseudomonadota</taxon>
        <taxon>Alphaproteobacteria</taxon>
        <taxon>Futianiales</taxon>
        <taxon>Futianiaceae</taxon>
        <taxon>Futiania</taxon>
    </lineage>
</organism>
<feature type="transmembrane region" description="Helical" evidence="1">
    <location>
        <begin position="160"/>
        <end position="179"/>
    </location>
</feature>
<evidence type="ECO:0000256" key="1">
    <source>
        <dbReference type="SAM" id="Phobius"/>
    </source>
</evidence>
<proteinExistence type="predicted"/>
<sequence>MTVTDFASSASWGYTQNVDPLPGDFSAAYPAPASATVIAAEDPSLCQMQLEMLERQMGHIASEMASVRAAQRNGDDDALRMHLNNVRGLASAASNTCYAFEAMCSDPSSGLSEQEIQKAKLLCDQIERLGQRADRLLMELDQKGANGIDLQPMMNLLSNIADGIGGLLAAFGGALGWFLQQLFRRPGAV</sequence>
<keyword evidence="1" id="KW-0812">Transmembrane</keyword>
<protein>
    <submittedName>
        <fullName evidence="2">Uncharacterized protein</fullName>
    </submittedName>
</protein>
<comment type="caution">
    <text evidence="2">The sequence shown here is derived from an EMBL/GenBank/DDBJ whole genome shotgun (WGS) entry which is preliminary data.</text>
</comment>
<evidence type="ECO:0000313" key="3">
    <source>
        <dbReference type="Proteomes" id="UP001055804"/>
    </source>
</evidence>
<reference evidence="2" key="1">
    <citation type="submission" date="2022-06" db="EMBL/GenBank/DDBJ databases">
        <title>Isolation and Genomics of Futiania mangrovii gen. nov., sp. nov., a Rare and Metabolically-versatile member in the Class Alphaproteobacteria.</title>
        <authorList>
            <person name="Liu L."/>
            <person name="Huang W.-C."/>
            <person name="Pan J."/>
            <person name="Li J."/>
            <person name="Huang Y."/>
            <person name="Du H."/>
            <person name="Liu Y."/>
            <person name="Li M."/>
        </authorList>
    </citation>
    <scope>NUCLEOTIDE SEQUENCE</scope>
    <source>
        <strain evidence="2">FT118</strain>
    </source>
</reference>
<keyword evidence="1" id="KW-0472">Membrane</keyword>
<keyword evidence="1" id="KW-1133">Transmembrane helix</keyword>
<gene>
    <name evidence="2" type="ORF">NJQ99_14150</name>
</gene>
<dbReference type="EMBL" id="JAMZFT010000003">
    <property type="protein sequence ID" value="MCP1337560.1"/>
    <property type="molecule type" value="Genomic_DNA"/>
</dbReference>
<dbReference type="RefSeq" id="WP_269333524.1">
    <property type="nucleotide sequence ID" value="NZ_JAMZFT010000003.1"/>
</dbReference>
<dbReference type="Proteomes" id="UP001055804">
    <property type="component" value="Unassembled WGS sequence"/>
</dbReference>
<keyword evidence="3" id="KW-1185">Reference proteome</keyword>
<evidence type="ECO:0000313" key="2">
    <source>
        <dbReference type="EMBL" id="MCP1337560.1"/>
    </source>
</evidence>
<accession>A0A9J6PIC7</accession>